<keyword evidence="3" id="KW-1185">Reference proteome</keyword>
<accession>A7AUG6</accession>
<evidence type="ECO:0000313" key="2">
    <source>
        <dbReference type="EMBL" id="EDO06577.1"/>
    </source>
</evidence>
<dbReference type="InParanoid" id="A7AUG6"/>
<dbReference type="Proteomes" id="UP000002173">
    <property type="component" value="Chromosome 2"/>
</dbReference>
<gene>
    <name evidence="2" type="ORF">BBOV_II006270</name>
</gene>
<dbReference type="VEuPathDB" id="PiroplasmaDB:BBOV_II006270"/>
<dbReference type="GeneID" id="5478379"/>
<dbReference type="EMBL" id="AAXT01000003">
    <property type="protein sequence ID" value="EDO06577.1"/>
    <property type="molecule type" value="Genomic_DNA"/>
</dbReference>
<reference evidence="2 3" key="1">
    <citation type="journal article" date="2007" name="PLoS Pathog.">
        <title>Genome sequence of Babesia bovis and comparative analysis of apicomplexan hemoprotozoa.</title>
        <authorList>
            <person name="Brayton K.A."/>
            <person name="Lau A.O.T."/>
            <person name="Herndon D.R."/>
            <person name="Hannick L."/>
            <person name="Kappmeyer L.S."/>
            <person name="Berens S.J."/>
            <person name="Bidwell S.L."/>
            <person name="Brown W.C."/>
            <person name="Crabtree J."/>
            <person name="Fadrosh D."/>
            <person name="Feldblum T."/>
            <person name="Forberger H.A."/>
            <person name="Haas B.J."/>
            <person name="Howell J.M."/>
            <person name="Khouri H."/>
            <person name="Koo H."/>
            <person name="Mann D.J."/>
            <person name="Norimine J."/>
            <person name="Paulsen I.T."/>
            <person name="Radune D."/>
            <person name="Ren Q."/>
            <person name="Smith R.K. Jr."/>
            <person name="Suarez C.E."/>
            <person name="White O."/>
            <person name="Wortman J.R."/>
            <person name="Knowles D.P. Jr."/>
            <person name="McElwain T.F."/>
            <person name="Nene V.M."/>
        </authorList>
    </citation>
    <scope>NUCLEOTIDE SEQUENCE [LARGE SCALE GENOMIC DNA]</scope>
    <source>
        <strain evidence="2">T2Bo</strain>
    </source>
</reference>
<name>A7AUG6_BABBO</name>
<dbReference type="VEuPathDB" id="PiroplasmaDB:BBOV_II006275"/>
<protein>
    <submittedName>
        <fullName evidence="2">Uncharacterized protein</fullName>
    </submittedName>
</protein>
<dbReference type="eggNOG" id="ENOG502SSKR">
    <property type="taxonomic scope" value="Eukaryota"/>
</dbReference>
<evidence type="ECO:0000256" key="1">
    <source>
        <dbReference type="SAM" id="MobiDB-lite"/>
    </source>
</evidence>
<evidence type="ECO:0000313" key="3">
    <source>
        <dbReference type="Proteomes" id="UP000002173"/>
    </source>
</evidence>
<dbReference type="KEGG" id="bbo:BBOV_II006270"/>
<dbReference type="AlphaFoldDB" id="A7AUG6"/>
<dbReference type="OMA" id="FGHKHLA"/>
<proteinExistence type="predicted"/>
<feature type="compositionally biased region" description="Polar residues" evidence="1">
    <location>
        <begin position="25"/>
        <end position="34"/>
    </location>
</feature>
<comment type="caution">
    <text evidence="2">The sequence shown here is derived from an EMBL/GenBank/DDBJ whole genome shotgun (WGS) entry which is preliminary data.</text>
</comment>
<organism evidence="2 3">
    <name type="scientific">Babesia bovis</name>
    <dbReference type="NCBI Taxonomy" id="5865"/>
    <lineage>
        <taxon>Eukaryota</taxon>
        <taxon>Sar</taxon>
        <taxon>Alveolata</taxon>
        <taxon>Apicomplexa</taxon>
        <taxon>Aconoidasida</taxon>
        <taxon>Piroplasmida</taxon>
        <taxon>Babesiidae</taxon>
        <taxon>Babesia</taxon>
    </lineage>
</organism>
<feature type="region of interest" description="Disordered" evidence="1">
    <location>
        <begin position="12"/>
        <end position="34"/>
    </location>
</feature>
<sequence>MKCLGHKGHYDELPSTEAGSDRYSVGSTQTRDTQPSFRYPCQLAELRSHIAAKLNVIHRRTGNIARLARNKILIDRATMANILQLDIAQHDIRALEISFMIVNMVSEMNENLDGITDRHCDVAIETMAVTSDTDLCYTQLDQVVMEILTICAIWGVECSTGTNISRICYQLLNNIAAVKINEYLGLYTKRWLKDVATATPDEQVHRLTLLRECLKARLLNDDERKVLTAQCLWITQYTNSIYLDEIIAALLADLWEYGLYRIEEVDLKSRTRLLSNIVSKGRSLDSLLPMLTQYATSDILADRKMAIAAIYKCADSMPHRKEILRYISTCLERIDMDASIHHHELLVLKAAVLPHVDACTKYIHKLVTLIENLLSLPPMSILELALSKETDKLSTLATQEYFALRNILQAAIATIHRASALNCWIDMERNDLMLCTYLPVLCPDLGPYSMALVDELLDLDISRPGPDVNSDAYKPVVYETTKTWIQIVDQCSGTNPDDVMKQVCFKISSKVISHMLRTGCHNTGQSADILTGLLKLINKVTAPIGVGPSYVDISETLAWIATWLSVAPSKDVPQGSEAIVAKCIKRLVKVTFPGVHKTRDSHPLAEPSTEHIRHNCVAGFELLLRTPWSPSIDSVFLWLSMIWDNTVAQTVFNALTRKLESQRTTKQLLHSLVMFATNAKIHTEWNMDTLEAMHQMIYAVLKRWEKEAYGWRITWINHKPVLYTPGLRSQKRRLDTHIPTFLGQLMKQIEFEATRISEALRTPMELLDGDMKVPETLIEQVLERGPRDNKTWLLLLKRFELILHSFGHKHLARVLVMLPKGLQIPPELVPKLKRQASAQVPESDILSCCGMLHGMDRLDIMDPEMLELLKERICTTIGGATGPYPLALILRCFATRSDIEMCTHILQQMQRYIHDIETAALTRVVLAVVRAFPKDSVIEPLITPLAMEASKRATDINTTSLVKLYIALCKSQYTIKSLILQHLEEPIVNRISAISVQQVIMLLSTVAKYNHATAMVQELIQTLSQRTMTTSQTLYLISALARLNMKDGALMNQLMTQLQNMDINITQLANIFYLAGNWDLKHIDHEWYYHKFEQVFTDATTTKEFATIAYGAYKLNMLDIVSKCLQQIDKLRINEEPLDQATEMMLQKFLPQDDIPPRSHAHQSSHSAVIN</sequence>